<organism evidence="2 3">
    <name type="scientific">Pseudocohnilembus persalinus</name>
    <name type="common">Ciliate</name>
    <dbReference type="NCBI Taxonomy" id="266149"/>
    <lineage>
        <taxon>Eukaryota</taxon>
        <taxon>Sar</taxon>
        <taxon>Alveolata</taxon>
        <taxon>Ciliophora</taxon>
        <taxon>Intramacronucleata</taxon>
        <taxon>Oligohymenophorea</taxon>
        <taxon>Scuticociliatia</taxon>
        <taxon>Philasterida</taxon>
        <taxon>Pseudocohnilembidae</taxon>
        <taxon>Pseudocohnilembus</taxon>
    </lineage>
</organism>
<dbReference type="OrthoDB" id="288863at2759"/>
<dbReference type="AlphaFoldDB" id="A0A0V0QPC0"/>
<dbReference type="Proteomes" id="UP000054937">
    <property type="component" value="Unassembled WGS sequence"/>
</dbReference>
<reference evidence="2 3" key="1">
    <citation type="journal article" date="2015" name="Sci. Rep.">
        <title>Genome of the facultative scuticociliatosis pathogen Pseudocohnilembus persalinus provides insight into its virulence through horizontal gene transfer.</title>
        <authorList>
            <person name="Xiong J."/>
            <person name="Wang G."/>
            <person name="Cheng J."/>
            <person name="Tian M."/>
            <person name="Pan X."/>
            <person name="Warren A."/>
            <person name="Jiang C."/>
            <person name="Yuan D."/>
            <person name="Miao W."/>
        </authorList>
    </citation>
    <scope>NUCLEOTIDE SEQUENCE [LARGE SCALE GENOMIC DNA]</scope>
    <source>
        <strain evidence="2">36N120E</strain>
    </source>
</reference>
<dbReference type="InParanoid" id="A0A0V0QPC0"/>
<evidence type="ECO:0000313" key="3">
    <source>
        <dbReference type="Proteomes" id="UP000054937"/>
    </source>
</evidence>
<keyword evidence="1" id="KW-0472">Membrane</keyword>
<dbReference type="EMBL" id="LDAU01000122">
    <property type="protein sequence ID" value="KRX04013.1"/>
    <property type="molecule type" value="Genomic_DNA"/>
</dbReference>
<comment type="caution">
    <text evidence="2">The sequence shown here is derived from an EMBL/GenBank/DDBJ whole genome shotgun (WGS) entry which is preliminary data.</text>
</comment>
<evidence type="ECO:0008006" key="4">
    <source>
        <dbReference type="Google" id="ProtNLM"/>
    </source>
</evidence>
<protein>
    <recommendedName>
        <fullName evidence="4">Transmembrane protein</fullName>
    </recommendedName>
</protein>
<name>A0A0V0QPC0_PSEPJ</name>
<gene>
    <name evidence="2" type="ORF">PPERSA_12460</name>
</gene>
<feature type="transmembrane region" description="Helical" evidence="1">
    <location>
        <begin position="166"/>
        <end position="186"/>
    </location>
</feature>
<proteinExistence type="predicted"/>
<sequence length="212" mass="25538">MNDKQRQFDNLFKGTDLDKIEQIEGLSTQEDQFINYQNYKDEMISPEAENLLKDDRMKLWRQPEFKDRCRQYIKMTYNKDKQNISNVFASRVYKKMYQENIKNNESIKKPEKILYHPDVTKQDYYYITQEDKKGKRNVIKSQLILFAGFTVFYVKKQNFRKAIKNNFSISLPVLAVTPLLSMWAAFNTFDYITYSRIERAGLIDKYLKNDKY</sequence>
<accession>A0A0V0QPC0</accession>
<keyword evidence="1" id="KW-0812">Transmembrane</keyword>
<evidence type="ECO:0000256" key="1">
    <source>
        <dbReference type="SAM" id="Phobius"/>
    </source>
</evidence>
<keyword evidence="3" id="KW-1185">Reference proteome</keyword>
<dbReference type="OMA" id="YLMIRRD"/>
<keyword evidence="1" id="KW-1133">Transmembrane helix</keyword>
<evidence type="ECO:0000313" key="2">
    <source>
        <dbReference type="EMBL" id="KRX04013.1"/>
    </source>
</evidence>